<evidence type="ECO:0000313" key="3">
    <source>
        <dbReference type="EMBL" id="VAW06052.1"/>
    </source>
</evidence>
<dbReference type="CDD" id="cd01130">
    <property type="entry name" value="VirB11-like_ATPase"/>
    <property type="match status" value="1"/>
</dbReference>
<feature type="domain" description="Bacterial type II secretion system protein E" evidence="2">
    <location>
        <begin position="6"/>
        <end position="225"/>
    </location>
</feature>
<dbReference type="PANTHER" id="PTHR30486">
    <property type="entry name" value="TWITCHING MOTILITY PROTEIN PILT"/>
    <property type="match status" value="1"/>
</dbReference>
<gene>
    <name evidence="3" type="ORF">MNBD_ACTINO01-712</name>
</gene>
<dbReference type="AlphaFoldDB" id="A0A3B0SUS1"/>
<dbReference type="InterPro" id="IPR001482">
    <property type="entry name" value="T2SS/T4SS_dom"/>
</dbReference>
<protein>
    <submittedName>
        <fullName evidence="3">Type II/IV secretion system ATP hydrolase TadA/VirB11/CpaF, TadA subfamily</fullName>
    </submittedName>
</protein>
<dbReference type="Gene3D" id="3.40.50.300">
    <property type="entry name" value="P-loop containing nucleotide triphosphate hydrolases"/>
    <property type="match status" value="1"/>
</dbReference>
<dbReference type="InterPro" id="IPR027417">
    <property type="entry name" value="P-loop_NTPase"/>
</dbReference>
<name>A0A3B0SUS1_9ZZZZ</name>
<accession>A0A3B0SUS1</accession>
<keyword evidence="3" id="KW-0378">Hydrolase</keyword>
<proteinExistence type="inferred from homology"/>
<dbReference type="SUPFAM" id="SSF52540">
    <property type="entry name" value="P-loop containing nucleoside triphosphate hydrolases"/>
    <property type="match status" value="1"/>
</dbReference>
<reference evidence="3" key="1">
    <citation type="submission" date="2018-06" db="EMBL/GenBank/DDBJ databases">
        <authorList>
            <person name="Zhirakovskaya E."/>
        </authorList>
    </citation>
    <scope>NUCLEOTIDE SEQUENCE</scope>
</reference>
<dbReference type="GO" id="GO:0016887">
    <property type="term" value="F:ATP hydrolysis activity"/>
    <property type="evidence" value="ECO:0007669"/>
    <property type="project" value="InterPro"/>
</dbReference>
<evidence type="ECO:0000259" key="2">
    <source>
        <dbReference type="Pfam" id="PF00437"/>
    </source>
</evidence>
<feature type="non-terminal residue" evidence="3">
    <location>
        <position position="1"/>
    </location>
</feature>
<dbReference type="PANTHER" id="PTHR30486:SF15">
    <property type="entry name" value="TYPE II_IV SECRETION SYSTEM ATPASE"/>
    <property type="match status" value="1"/>
</dbReference>
<organism evidence="3">
    <name type="scientific">hydrothermal vent metagenome</name>
    <dbReference type="NCBI Taxonomy" id="652676"/>
    <lineage>
        <taxon>unclassified sequences</taxon>
        <taxon>metagenomes</taxon>
        <taxon>ecological metagenomes</taxon>
    </lineage>
</organism>
<dbReference type="EMBL" id="UOEI01000450">
    <property type="protein sequence ID" value="VAW06052.1"/>
    <property type="molecule type" value="Genomic_DNA"/>
</dbReference>
<evidence type="ECO:0000256" key="1">
    <source>
        <dbReference type="ARBA" id="ARBA00006611"/>
    </source>
</evidence>
<dbReference type="Pfam" id="PF00437">
    <property type="entry name" value="T2SSE"/>
    <property type="match status" value="1"/>
</dbReference>
<dbReference type="Gene3D" id="3.30.450.380">
    <property type="match status" value="1"/>
</dbReference>
<sequence>GQIGRRIDEATPMVDARLPDGSRVNAIIHPLAIGGPYVTIRKFAVDPFTVDDLVANDSMSEQVAGLLKRCVEGRLNVIVSGATGSGKTTLLNVLSNFIPANERIITVEDAAEVQLNQTHVLTLESRPPNLEGKGQVTIRDLVRNTLRMRPDRIIVGEVRGGEALDMLQAMNTGHDGSLTTVHSNSPRDTLARIETMVLMAGMDLPIRAIREQVASALDLIVHIHRLRDGTRRVTHVTEVVGMEGDIITLQDLMLFDYGMGVDENGKYKGYLKATGIRPAFSEHLENFGIHLPAELFLPEAFARR</sequence>
<comment type="similarity">
    <text evidence="1">Belongs to the GSP E family.</text>
</comment>
<dbReference type="InterPro" id="IPR050921">
    <property type="entry name" value="T4SS_GSP_E_ATPase"/>
</dbReference>